<dbReference type="Gramene" id="AET3Gv21138600.1">
    <property type="protein sequence ID" value="AET3Gv21138600.1"/>
    <property type="gene ID" value="AET3Gv21138600"/>
</dbReference>
<reference evidence="2" key="4">
    <citation type="submission" date="2019-03" db="UniProtKB">
        <authorList>
            <consortium name="EnsemblPlants"/>
        </authorList>
    </citation>
    <scope>IDENTIFICATION</scope>
</reference>
<reference evidence="2" key="3">
    <citation type="journal article" date="2017" name="Nature">
        <title>Genome sequence of the progenitor of the wheat D genome Aegilops tauschii.</title>
        <authorList>
            <person name="Luo M.C."/>
            <person name="Gu Y.Q."/>
            <person name="Puiu D."/>
            <person name="Wang H."/>
            <person name="Twardziok S.O."/>
            <person name="Deal K.R."/>
            <person name="Huo N."/>
            <person name="Zhu T."/>
            <person name="Wang L."/>
            <person name="Wang Y."/>
            <person name="McGuire P.E."/>
            <person name="Liu S."/>
            <person name="Long H."/>
            <person name="Ramasamy R.K."/>
            <person name="Rodriguez J.C."/>
            <person name="Van S.L."/>
            <person name="Yuan L."/>
            <person name="Wang Z."/>
            <person name="Xia Z."/>
            <person name="Xiao L."/>
            <person name="Anderson O.D."/>
            <person name="Ouyang S."/>
            <person name="Liang Y."/>
            <person name="Zimin A.V."/>
            <person name="Pertea G."/>
            <person name="Qi P."/>
            <person name="Bennetzen J.L."/>
            <person name="Dai X."/>
            <person name="Dawson M.W."/>
            <person name="Muller H.G."/>
            <person name="Kugler K."/>
            <person name="Rivarola-Duarte L."/>
            <person name="Spannagl M."/>
            <person name="Mayer K.F.X."/>
            <person name="Lu F.H."/>
            <person name="Bevan M.W."/>
            <person name="Leroy P."/>
            <person name="Li P."/>
            <person name="You F.M."/>
            <person name="Sun Q."/>
            <person name="Liu Z."/>
            <person name="Lyons E."/>
            <person name="Wicker T."/>
            <person name="Salzberg S.L."/>
            <person name="Devos K.M."/>
            <person name="Dvorak J."/>
        </authorList>
    </citation>
    <scope>NUCLEOTIDE SEQUENCE [LARGE SCALE GENOMIC DNA]</scope>
    <source>
        <strain evidence="2">cv. AL8/78</strain>
    </source>
</reference>
<sequence length="129" mass="13325">VLHSCPPTNGLASMDRVVCTSLVVLALAVLAGPGTKAAALAGGTASMDAGSTVRPQLMSATQSLSMKLEDGVAPELAAASVVNLEVHRRVLGEINPDVLRKDVCMPRCPAKGQPYTGHACKNIYKCPNT</sequence>
<reference evidence="3" key="1">
    <citation type="journal article" date="2014" name="Science">
        <title>Ancient hybridizations among the ancestral genomes of bread wheat.</title>
        <authorList>
            <consortium name="International Wheat Genome Sequencing Consortium,"/>
            <person name="Marcussen T."/>
            <person name="Sandve S.R."/>
            <person name="Heier L."/>
            <person name="Spannagl M."/>
            <person name="Pfeifer M."/>
            <person name="Jakobsen K.S."/>
            <person name="Wulff B.B."/>
            <person name="Steuernagel B."/>
            <person name="Mayer K.F."/>
            <person name="Olsen O.A."/>
        </authorList>
    </citation>
    <scope>NUCLEOTIDE SEQUENCE [LARGE SCALE GENOMIC DNA]</scope>
    <source>
        <strain evidence="3">cv. AL8/78</strain>
    </source>
</reference>
<dbReference type="PANTHER" id="PTHR34998">
    <property type="entry name" value="OS04G0357400 PROTEIN-RELATED"/>
    <property type="match status" value="1"/>
</dbReference>
<dbReference type="EnsemblPlants" id="AET3Gv21138600.1">
    <property type="protein sequence ID" value="AET3Gv21138600.1"/>
    <property type="gene ID" value="AET3Gv21138600"/>
</dbReference>
<keyword evidence="1" id="KW-0732">Signal</keyword>
<reference evidence="3" key="2">
    <citation type="journal article" date="2017" name="Nat. Plants">
        <title>The Aegilops tauschii genome reveals multiple impacts of transposons.</title>
        <authorList>
            <person name="Zhao G."/>
            <person name="Zou C."/>
            <person name="Li K."/>
            <person name="Wang K."/>
            <person name="Li T."/>
            <person name="Gao L."/>
            <person name="Zhang X."/>
            <person name="Wang H."/>
            <person name="Yang Z."/>
            <person name="Liu X."/>
            <person name="Jiang W."/>
            <person name="Mao L."/>
            <person name="Kong X."/>
            <person name="Jiao Y."/>
            <person name="Jia J."/>
        </authorList>
    </citation>
    <scope>NUCLEOTIDE SEQUENCE [LARGE SCALE GENOMIC DNA]</scope>
    <source>
        <strain evidence="3">cv. AL8/78</strain>
    </source>
</reference>
<name>A0A453GNU1_AEGTS</name>
<accession>A0A453GNU1</accession>
<reference evidence="2" key="5">
    <citation type="journal article" date="2021" name="G3 (Bethesda)">
        <title>Aegilops tauschii genome assembly Aet v5.0 features greater sequence contiguity and improved annotation.</title>
        <authorList>
            <person name="Wang L."/>
            <person name="Zhu T."/>
            <person name="Rodriguez J.C."/>
            <person name="Deal K.R."/>
            <person name="Dubcovsky J."/>
            <person name="McGuire P.E."/>
            <person name="Lux T."/>
            <person name="Spannagl M."/>
            <person name="Mayer K.F.X."/>
            <person name="Baldrich P."/>
            <person name="Meyers B.C."/>
            <person name="Huo N."/>
            <person name="Gu Y.Q."/>
            <person name="Zhou H."/>
            <person name="Devos K.M."/>
            <person name="Bennetzen J.L."/>
            <person name="Unver T."/>
            <person name="Budak H."/>
            <person name="Gulick P.J."/>
            <person name="Galiba G."/>
            <person name="Kalapos B."/>
            <person name="Nelson D.R."/>
            <person name="Li P."/>
            <person name="You F.M."/>
            <person name="Luo M.C."/>
            <person name="Dvorak J."/>
        </authorList>
    </citation>
    <scope>NUCLEOTIDE SEQUENCE [LARGE SCALE GENOMIC DNA]</scope>
    <source>
        <strain evidence="2">cv. AL8/78</strain>
    </source>
</reference>
<keyword evidence="3" id="KW-1185">Reference proteome</keyword>
<dbReference type="Proteomes" id="UP000015105">
    <property type="component" value="Chromosome 3D"/>
</dbReference>
<evidence type="ECO:0000256" key="1">
    <source>
        <dbReference type="SAM" id="SignalP"/>
    </source>
</evidence>
<feature type="chain" id="PRO_5019547054" evidence="1">
    <location>
        <begin position="32"/>
        <end position="129"/>
    </location>
</feature>
<evidence type="ECO:0000313" key="3">
    <source>
        <dbReference type="Proteomes" id="UP000015105"/>
    </source>
</evidence>
<dbReference type="PANTHER" id="PTHR34998:SF4">
    <property type="match status" value="1"/>
</dbReference>
<proteinExistence type="predicted"/>
<feature type="signal peptide" evidence="1">
    <location>
        <begin position="1"/>
        <end position="31"/>
    </location>
</feature>
<protein>
    <submittedName>
        <fullName evidence="2">Uncharacterized protein</fullName>
    </submittedName>
</protein>
<evidence type="ECO:0000313" key="2">
    <source>
        <dbReference type="EnsemblPlants" id="AET3Gv21138600.1"/>
    </source>
</evidence>
<organism evidence="2 3">
    <name type="scientific">Aegilops tauschii subsp. strangulata</name>
    <name type="common">Goatgrass</name>
    <dbReference type="NCBI Taxonomy" id="200361"/>
    <lineage>
        <taxon>Eukaryota</taxon>
        <taxon>Viridiplantae</taxon>
        <taxon>Streptophyta</taxon>
        <taxon>Embryophyta</taxon>
        <taxon>Tracheophyta</taxon>
        <taxon>Spermatophyta</taxon>
        <taxon>Magnoliopsida</taxon>
        <taxon>Liliopsida</taxon>
        <taxon>Poales</taxon>
        <taxon>Poaceae</taxon>
        <taxon>BOP clade</taxon>
        <taxon>Pooideae</taxon>
        <taxon>Triticodae</taxon>
        <taxon>Triticeae</taxon>
        <taxon>Triticinae</taxon>
        <taxon>Aegilops</taxon>
    </lineage>
</organism>
<dbReference type="AlphaFoldDB" id="A0A453GNU1"/>